<evidence type="ECO:0000256" key="1">
    <source>
        <dbReference type="ARBA" id="ARBA00004141"/>
    </source>
</evidence>
<dbReference type="Pfam" id="PF00520">
    <property type="entry name" value="Ion_trans"/>
    <property type="match status" value="1"/>
</dbReference>
<dbReference type="Proteomes" id="UP000604046">
    <property type="component" value="Unassembled WGS sequence"/>
</dbReference>
<dbReference type="GO" id="GO:0005886">
    <property type="term" value="C:plasma membrane"/>
    <property type="evidence" value="ECO:0007669"/>
    <property type="project" value="TreeGrafter"/>
</dbReference>
<feature type="transmembrane region" description="Helical" evidence="9">
    <location>
        <begin position="141"/>
        <end position="160"/>
    </location>
</feature>
<feature type="transmembrane region" description="Helical" evidence="9">
    <location>
        <begin position="210"/>
        <end position="238"/>
    </location>
</feature>
<feature type="domain" description="Cyclic nucleotide-binding" evidence="10">
    <location>
        <begin position="415"/>
        <end position="502"/>
    </location>
</feature>
<dbReference type="InterPro" id="IPR050818">
    <property type="entry name" value="KCNH_animal-type"/>
</dbReference>
<keyword evidence="7" id="KW-0175">Coiled coil</keyword>
<dbReference type="EMBL" id="CAJNDS010000055">
    <property type="protein sequence ID" value="CAE6936376.1"/>
    <property type="molecule type" value="Genomic_DNA"/>
</dbReference>
<keyword evidence="2" id="KW-0813">Transport</keyword>
<gene>
    <name evidence="11" type="primary">Kcnh1</name>
    <name evidence="11" type="ORF">SNAT2548_LOCUS1043</name>
</gene>
<dbReference type="InterPro" id="IPR014710">
    <property type="entry name" value="RmlC-like_jellyroll"/>
</dbReference>
<dbReference type="GO" id="GO:0042391">
    <property type="term" value="P:regulation of membrane potential"/>
    <property type="evidence" value="ECO:0007669"/>
    <property type="project" value="TreeGrafter"/>
</dbReference>
<proteinExistence type="predicted"/>
<protein>
    <submittedName>
        <fullName evidence="11">Kcnh1 protein</fullName>
    </submittedName>
</protein>
<sequence>MSATKTNDGDTDSYMEAFHFTLSASCAKNGFPFFSVQGKPMEISGNACVRCLHSLVSNPSSPRRISYEVFGLLLIIYDLIWLPMQVFDQEDTNFSIVMGVLSSIYWTFDIPLSFLVGFAVQDKGIIEMRLRKIAWNYCKSWLPLDVAIVTIDWVINFLDWTDSQSVSAGEGISFFRIGKAVRFLRLLRLLRLLKAHGRFNELLEHVQSEFSVIVIGVLRLIAFIMLLNHMVACVWFWIGQLERPDTWLLQADTDILSAKLAYKYFTALHWSLTQFTPASMEVTPKNEIERLFNVVVIISAMVIFSTFISAITNAMNQLRNLNSERNEQASLLRRYMQQNSVSAPLKARVLQSVKALSQTRSRVHEADVTVLRLLPLSLRHDLSQEVYAPHLGVHPFFYVCNVCFSMQSRKIYSTALTEKSLSTSQELITSGENATHMYFVIGGVLDYKADESEEKDLPIALEQGAWLCEAALWVKWQHNGTAQTSGGCELISVDAGGLQSILKDEKPVRQYASMFCKYFSDNPDTLSDIWADEEALFDWATRALGQAETYYGDVIPAETTNATGTKFSAFVNAQRRASSGFIGRRFSDDSLSGLIPGPSDLPQLLEGMMGEEGGGGVHRLASQEEGDEDDSSSSSSGLSDSD</sequence>
<name>A0A812GZR8_9DINO</name>
<dbReference type="SUPFAM" id="SSF81324">
    <property type="entry name" value="Voltage-gated potassium channels"/>
    <property type="match status" value="1"/>
</dbReference>
<dbReference type="CDD" id="cd00038">
    <property type="entry name" value="CAP_ED"/>
    <property type="match status" value="1"/>
</dbReference>
<evidence type="ECO:0000256" key="4">
    <source>
        <dbReference type="ARBA" id="ARBA00022989"/>
    </source>
</evidence>
<dbReference type="InterPro" id="IPR018490">
    <property type="entry name" value="cNMP-bd_dom_sf"/>
</dbReference>
<keyword evidence="12" id="KW-1185">Reference proteome</keyword>
<dbReference type="Gene3D" id="1.10.287.70">
    <property type="match status" value="1"/>
</dbReference>
<dbReference type="Gene3D" id="2.60.120.10">
    <property type="entry name" value="Jelly Rolls"/>
    <property type="match status" value="1"/>
</dbReference>
<dbReference type="PANTHER" id="PTHR10217:SF435">
    <property type="entry name" value="POTASSIUM VOLTAGE-GATED CHANNEL PROTEIN EAG"/>
    <property type="match status" value="1"/>
</dbReference>
<feature type="compositionally biased region" description="Low complexity" evidence="8">
    <location>
        <begin position="632"/>
        <end position="642"/>
    </location>
</feature>
<feature type="transmembrane region" description="Helical" evidence="9">
    <location>
        <begin position="65"/>
        <end position="84"/>
    </location>
</feature>
<dbReference type="SUPFAM" id="SSF51206">
    <property type="entry name" value="cAMP-binding domain-like"/>
    <property type="match status" value="1"/>
</dbReference>
<reference evidence="11" key="1">
    <citation type="submission" date="2021-02" db="EMBL/GenBank/DDBJ databases">
        <authorList>
            <person name="Dougan E. K."/>
            <person name="Rhodes N."/>
            <person name="Thang M."/>
            <person name="Chan C."/>
        </authorList>
    </citation>
    <scope>NUCLEOTIDE SEQUENCE</scope>
</reference>
<feature type="coiled-coil region" evidence="7">
    <location>
        <begin position="311"/>
        <end position="338"/>
    </location>
</feature>
<dbReference type="InterPro" id="IPR005821">
    <property type="entry name" value="Ion_trans_dom"/>
</dbReference>
<feature type="transmembrane region" description="Helical" evidence="9">
    <location>
        <begin position="96"/>
        <end position="120"/>
    </location>
</feature>
<feature type="transmembrane region" description="Helical" evidence="9">
    <location>
        <begin position="291"/>
        <end position="315"/>
    </location>
</feature>
<dbReference type="PROSITE" id="PS50042">
    <property type="entry name" value="CNMP_BINDING_3"/>
    <property type="match status" value="1"/>
</dbReference>
<keyword evidence="5" id="KW-0406">Ion transport</keyword>
<evidence type="ECO:0000313" key="12">
    <source>
        <dbReference type="Proteomes" id="UP000604046"/>
    </source>
</evidence>
<evidence type="ECO:0000256" key="7">
    <source>
        <dbReference type="SAM" id="Coils"/>
    </source>
</evidence>
<keyword evidence="3 9" id="KW-0812">Transmembrane</keyword>
<keyword evidence="4 9" id="KW-1133">Transmembrane helix</keyword>
<evidence type="ECO:0000259" key="10">
    <source>
        <dbReference type="PROSITE" id="PS50042"/>
    </source>
</evidence>
<evidence type="ECO:0000256" key="2">
    <source>
        <dbReference type="ARBA" id="ARBA00022448"/>
    </source>
</evidence>
<comment type="subcellular location">
    <subcellularLocation>
        <location evidence="1">Membrane</location>
        <topology evidence="1">Multi-pass membrane protein</topology>
    </subcellularLocation>
</comment>
<evidence type="ECO:0000256" key="6">
    <source>
        <dbReference type="ARBA" id="ARBA00023136"/>
    </source>
</evidence>
<accession>A0A812GZR8</accession>
<evidence type="ECO:0000256" key="9">
    <source>
        <dbReference type="SAM" id="Phobius"/>
    </source>
</evidence>
<evidence type="ECO:0000256" key="5">
    <source>
        <dbReference type="ARBA" id="ARBA00023065"/>
    </source>
</evidence>
<organism evidence="11 12">
    <name type="scientific">Symbiodinium natans</name>
    <dbReference type="NCBI Taxonomy" id="878477"/>
    <lineage>
        <taxon>Eukaryota</taxon>
        <taxon>Sar</taxon>
        <taxon>Alveolata</taxon>
        <taxon>Dinophyceae</taxon>
        <taxon>Suessiales</taxon>
        <taxon>Symbiodiniaceae</taxon>
        <taxon>Symbiodinium</taxon>
    </lineage>
</organism>
<evidence type="ECO:0000256" key="8">
    <source>
        <dbReference type="SAM" id="MobiDB-lite"/>
    </source>
</evidence>
<dbReference type="GO" id="GO:0005249">
    <property type="term" value="F:voltage-gated potassium channel activity"/>
    <property type="evidence" value="ECO:0007669"/>
    <property type="project" value="TreeGrafter"/>
</dbReference>
<evidence type="ECO:0000313" key="11">
    <source>
        <dbReference type="EMBL" id="CAE6936376.1"/>
    </source>
</evidence>
<dbReference type="OrthoDB" id="428058at2759"/>
<dbReference type="InterPro" id="IPR000595">
    <property type="entry name" value="cNMP-bd_dom"/>
</dbReference>
<feature type="region of interest" description="Disordered" evidence="8">
    <location>
        <begin position="605"/>
        <end position="642"/>
    </location>
</feature>
<dbReference type="PANTHER" id="PTHR10217">
    <property type="entry name" value="VOLTAGE AND LIGAND GATED POTASSIUM CHANNEL"/>
    <property type="match status" value="1"/>
</dbReference>
<dbReference type="AlphaFoldDB" id="A0A812GZR8"/>
<keyword evidence="6 9" id="KW-0472">Membrane</keyword>
<comment type="caution">
    <text evidence="11">The sequence shown here is derived from an EMBL/GenBank/DDBJ whole genome shotgun (WGS) entry which is preliminary data.</text>
</comment>
<evidence type="ECO:0000256" key="3">
    <source>
        <dbReference type="ARBA" id="ARBA00022692"/>
    </source>
</evidence>